<dbReference type="PANTHER" id="PTHR24559">
    <property type="entry name" value="TRANSPOSON TY3-I GAG-POL POLYPROTEIN"/>
    <property type="match status" value="1"/>
</dbReference>
<dbReference type="PROSITE" id="PS50878">
    <property type="entry name" value="RT_POL"/>
    <property type="match status" value="1"/>
</dbReference>
<dbReference type="Pfam" id="PF00078">
    <property type="entry name" value="RVT_1"/>
    <property type="match status" value="1"/>
</dbReference>
<accession>A0A0B1P037</accession>
<dbReference type="SUPFAM" id="SSF56672">
    <property type="entry name" value="DNA/RNA polymerases"/>
    <property type="match status" value="1"/>
</dbReference>
<dbReference type="InterPro" id="IPR053134">
    <property type="entry name" value="RNA-dir_DNA_polymerase"/>
</dbReference>
<dbReference type="Proteomes" id="UP000030854">
    <property type="component" value="Unassembled WGS sequence"/>
</dbReference>
<keyword evidence="3" id="KW-1185">Reference proteome</keyword>
<dbReference type="Gene3D" id="3.10.10.10">
    <property type="entry name" value="HIV Type 1 Reverse Transcriptase, subunit A, domain 1"/>
    <property type="match status" value="1"/>
</dbReference>
<dbReference type="InterPro" id="IPR043128">
    <property type="entry name" value="Rev_trsase/Diguanyl_cyclase"/>
</dbReference>
<comment type="caution">
    <text evidence="2">The sequence shown here is derived from an EMBL/GenBank/DDBJ whole genome shotgun (WGS) entry which is preliminary data.</text>
</comment>
<evidence type="ECO:0000313" key="2">
    <source>
        <dbReference type="EMBL" id="KHJ30189.1"/>
    </source>
</evidence>
<dbReference type="Gene3D" id="3.30.70.270">
    <property type="match status" value="1"/>
</dbReference>
<name>A0A0B1P037_UNCNE</name>
<sequence length="266" mass="30251">MSVFDCKNADVLSPHRDCDHRINLKPGTAPPHGSLYNMSVNELQVLRKYLHDQLEKELNPDIKPPATVPVLFAKNLSGGLRFCVDYRGLNAITIKNRYSLPLMQETLSRLSKAKCYTKLDIISAFNHIRIAEGQDMMTAFNTRYGLFETLVMPFGLSNAPATFQSHINEVIRPFLDIFCTYYIDDILTYSDDLTSDRTHVNVVLDALSKAKLHCDKKKFEFEVQEVTYLGKIISTTDVKTDPQKVQCIVNWTPPHCLKDVQGFLGF</sequence>
<reference evidence="2 3" key="1">
    <citation type="journal article" date="2014" name="BMC Genomics">
        <title>Adaptive genomic structural variation in the grape powdery mildew pathogen, Erysiphe necator.</title>
        <authorList>
            <person name="Jones L."/>
            <person name="Riaz S."/>
            <person name="Morales-Cruz A."/>
            <person name="Amrine K.C."/>
            <person name="McGuire B."/>
            <person name="Gubler W.D."/>
            <person name="Walker M.A."/>
            <person name="Cantu D."/>
        </authorList>
    </citation>
    <scope>NUCLEOTIDE SEQUENCE [LARGE SCALE GENOMIC DNA]</scope>
    <source>
        <strain evidence="3">c</strain>
    </source>
</reference>
<dbReference type="AlphaFoldDB" id="A0A0B1P037"/>
<dbReference type="InterPro" id="IPR043502">
    <property type="entry name" value="DNA/RNA_pol_sf"/>
</dbReference>
<dbReference type="HOGENOM" id="CLU_000384_33_7_1"/>
<dbReference type="InterPro" id="IPR000477">
    <property type="entry name" value="RT_dom"/>
</dbReference>
<organism evidence="2 3">
    <name type="scientific">Uncinula necator</name>
    <name type="common">Grape powdery mildew</name>
    <dbReference type="NCBI Taxonomy" id="52586"/>
    <lineage>
        <taxon>Eukaryota</taxon>
        <taxon>Fungi</taxon>
        <taxon>Dikarya</taxon>
        <taxon>Ascomycota</taxon>
        <taxon>Pezizomycotina</taxon>
        <taxon>Leotiomycetes</taxon>
        <taxon>Erysiphales</taxon>
        <taxon>Erysiphaceae</taxon>
        <taxon>Erysiphe</taxon>
    </lineage>
</organism>
<feature type="domain" description="Reverse transcriptase" evidence="1">
    <location>
        <begin position="52"/>
        <end position="233"/>
    </location>
</feature>
<dbReference type="EMBL" id="JNVN01004831">
    <property type="protein sequence ID" value="KHJ30189.1"/>
    <property type="molecule type" value="Genomic_DNA"/>
</dbReference>
<dbReference type="CDD" id="cd01647">
    <property type="entry name" value="RT_LTR"/>
    <property type="match status" value="1"/>
</dbReference>
<evidence type="ECO:0000313" key="3">
    <source>
        <dbReference type="Proteomes" id="UP000030854"/>
    </source>
</evidence>
<protein>
    <recommendedName>
        <fullName evidence="1">Reverse transcriptase domain-containing protein</fullName>
    </recommendedName>
</protein>
<dbReference type="STRING" id="52586.A0A0B1P037"/>
<gene>
    <name evidence="2" type="ORF">EV44_g1969</name>
</gene>
<dbReference type="OMA" id="EWIRSAN"/>
<evidence type="ECO:0000259" key="1">
    <source>
        <dbReference type="PROSITE" id="PS50878"/>
    </source>
</evidence>
<dbReference type="PANTHER" id="PTHR24559:SF444">
    <property type="entry name" value="REVERSE TRANSCRIPTASE DOMAIN-CONTAINING PROTEIN"/>
    <property type="match status" value="1"/>
</dbReference>
<proteinExistence type="predicted"/>